<protein>
    <submittedName>
        <fullName evidence="1">Uncharacterized protein</fullName>
    </submittedName>
</protein>
<dbReference type="Proteomes" id="UP001138751">
    <property type="component" value="Unassembled WGS sequence"/>
</dbReference>
<name>A0A9X9WWR8_9PROT</name>
<keyword evidence="2" id="KW-1185">Reference proteome</keyword>
<comment type="caution">
    <text evidence="1">The sequence shown here is derived from an EMBL/GenBank/DDBJ whole genome shotgun (WGS) entry which is preliminary data.</text>
</comment>
<dbReference type="InterPro" id="IPR045389">
    <property type="entry name" value="DUF6522"/>
</dbReference>
<dbReference type="EMBL" id="JAAEDM010000022">
    <property type="protein sequence ID" value="MBR0671597.1"/>
    <property type="molecule type" value="Genomic_DNA"/>
</dbReference>
<accession>A0A9X9WWR8</accession>
<reference evidence="1" key="1">
    <citation type="submission" date="2020-01" db="EMBL/GenBank/DDBJ databases">
        <authorList>
            <person name="Rat A."/>
        </authorList>
    </citation>
    <scope>NUCLEOTIDE SEQUENCE</scope>
    <source>
        <strain evidence="1">LMG 31231</strain>
    </source>
</reference>
<evidence type="ECO:0000313" key="1">
    <source>
        <dbReference type="EMBL" id="MBR0671597.1"/>
    </source>
</evidence>
<evidence type="ECO:0000313" key="2">
    <source>
        <dbReference type="Proteomes" id="UP001138751"/>
    </source>
</evidence>
<reference evidence="1" key="2">
    <citation type="journal article" date="2021" name="Syst. Appl. Microbiol.">
        <title>Roseomonas hellenica sp. nov., isolated from roots of wild-growing Alkanna tinctoria.</title>
        <authorList>
            <person name="Rat A."/>
            <person name="Naranjo H.D."/>
            <person name="Lebbe L."/>
            <person name="Cnockaert M."/>
            <person name="Krigas N."/>
            <person name="Grigoriadou K."/>
            <person name="Maloupa E."/>
            <person name="Willems A."/>
        </authorList>
    </citation>
    <scope>NUCLEOTIDE SEQUENCE</scope>
    <source>
        <strain evidence="1">LMG 31231</strain>
    </source>
</reference>
<organism evidence="1 2">
    <name type="scientific">Neoroseomonas soli</name>
    <dbReference type="NCBI Taxonomy" id="1081025"/>
    <lineage>
        <taxon>Bacteria</taxon>
        <taxon>Pseudomonadati</taxon>
        <taxon>Pseudomonadota</taxon>
        <taxon>Alphaproteobacteria</taxon>
        <taxon>Acetobacterales</taxon>
        <taxon>Acetobacteraceae</taxon>
        <taxon>Neoroseomonas</taxon>
    </lineage>
</organism>
<proteinExistence type="predicted"/>
<sequence>MSAVHVDGEAFVVDAEDLARAFHVNTAEVFRSLREGILTSRCEKGIDEHEGRHRLIFSHHGRVLRLTVDGEGRILSRVVIARPPGREPGT</sequence>
<gene>
    <name evidence="1" type="ORF">GXW76_10480</name>
</gene>
<dbReference type="AlphaFoldDB" id="A0A9X9WWR8"/>
<dbReference type="Pfam" id="PF20132">
    <property type="entry name" value="DUF6522"/>
    <property type="match status" value="1"/>
</dbReference>